<organism evidence="1 2">
    <name type="scientific">Halalkalibacter alkalisediminis</name>
    <dbReference type="NCBI Taxonomy" id="935616"/>
    <lineage>
        <taxon>Bacteria</taxon>
        <taxon>Bacillati</taxon>
        <taxon>Bacillota</taxon>
        <taxon>Bacilli</taxon>
        <taxon>Bacillales</taxon>
        <taxon>Bacillaceae</taxon>
        <taxon>Halalkalibacter</taxon>
    </lineage>
</organism>
<proteinExistence type="predicted"/>
<gene>
    <name evidence="1" type="ORF">ACFFH4_16520</name>
</gene>
<sequence length="158" mass="18526">MNELNDYPYRQDWSSVLELLNYSLYGEGMVCSMSTQLFHIPATENLEGNPEMHNHLVPASYHRVTAVGCVQRLQRDEYHNSIIKTLISCVNNGLREDQEVMRWLHVMRDNAPTEYRSFIESIISWQQQTEQSLASAQQLLRQMGFETQDQNQYGEFVY</sequence>
<evidence type="ECO:0000313" key="1">
    <source>
        <dbReference type="EMBL" id="MFC0560596.1"/>
    </source>
</evidence>
<accession>A0ABV6NIK0</accession>
<keyword evidence="2" id="KW-1185">Reference proteome</keyword>
<evidence type="ECO:0000313" key="2">
    <source>
        <dbReference type="Proteomes" id="UP001589833"/>
    </source>
</evidence>
<name>A0ABV6NIK0_9BACI</name>
<dbReference type="EMBL" id="JBHLTR010000031">
    <property type="protein sequence ID" value="MFC0560596.1"/>
    <property type="molecule type" value="Genomic_DNA"/>
</dbReference>
<comment type="caution">
    <text evidence="1">The sequence shown here is derived from an EMBL/GenBank/DDBJ whole genome shotgun (WGS) entry which is preliminary data.</text>
</comment>
<protein>
    <submittedName>
        <fullName evidence="1">Uncharacterized protein</fullName>
    </submittedName>
</protein>
<reference evidence="1 2" key="1">
    <citation type="submission" date="2024-09" db="EMBL/GenBank/DDBJ databases">
        <authorList>
            <person name="Sun Q."/>
            <person name="Mori K."/>
        </authorList>
    </citation>
    <scope>NUCLEOTIDE SEQUENCE [LARGE SCALE GENOMIC DNA]</scope>
    <source>
        <strain evidence="1 2">NCAIM B.02301</strain>
    </source>
</reference>
<dbReference type="Proteomes" id="UP001589833">
    <property type="component" value="Unassembled WGS sequence"/>
</dbReference>